<feature type="domain" description="Mur ligase central" evidence="11">
    <location>
        <begin position="112"/>
        <end position="295"/>
    </location>
</feature>
<dbReference type="EMBL" id="APJX01000004">
    <property type="protein sequence ID" value="EMS79649.1"/>
    <property type="molecule type" value="Genomic_DNA"/>
</dbReference>
<evidence type="ECO:0000256" key="5">
    <source>
        <dbReference type="ARBA" id="ARBA00022741"/>
    </source>
</evidence>
<dbReference type="GO" id="GO:0008764">
    <property type="term" value="F:UDP-N-acetylmuramoylalanine-D-glutamate ligase activity"/>
    <property type="evidence" value="ECO:0007669"/>
    <property type="project" value="UniProtKB-UniRule"/>
</dbReference>
<keyword evidence="7 8" id="KW-0131">Cell cycle</keyword>
<dbReference type="AlphaFoldDB" id="S0G2G7"/>
<protein>
    <recommendedName>
        <fullName evidence="7 8">UDP-N-acetylmuramoylalanine--D-glutamate ligase</fullName>
        <ecNumber evidence="7 8">6.3.2.9</ecNumber>
    </recommendedName>
    <alternativeName>
        <fullName evidence="7">D-glutamic acid-adding enzyme</fullName>
    </alternativeName>
    <alternativeName>
        <fullName evidence="7">UDP-N-acetylmuramoyl-L-alanyl-D-glutamate synthetase</fullName>
    </alternativeName>
</protein>
<dbReference type="InterPro" id="IPR005762">
    <property type="entry name" value="MurD"/>
</dbReference>
<evidence type="ECO:0000256" key="6">
    <source>
        <dbReference type="ARBA" id="ARBA00022840"/>
    </source>
</evidence>
<dbReference type="Proteomes" id="UP000014216">
    <property type="component" value="Unassembled WGS sequence"/>
</dbReference>
<dbReference type="OrthoDB" id="9809796at2"/>
<evidence type="ECO:0000256" key="2">
    <source>
        <dbReference type="ARBA" id="ARBA00004752"/>
    </source>
</evidence>
<keyword evidence="7 8" id="KW-0961">Cell wall biogenesis/degradation</keyword>
<feature type="domain" description="Mur ligase C-terminal" evidence="10">
    <location>
        <begin position="318"/>
        <end position="429"/>
    </location>
</feature>
<feature type="chain" id="PRO_5004487418" description="UDP-N-acetylmuramoylalanine--D-glutamate ligase" evidence="9">
    <location>
        <begin position="23"/>
        <end position="458"/>
    </location>
</feature>
<reference evidence="12 13" key="1">
    <citation type="journal article" date="2013" name="Genome Announc.">
        <title>Draft Genome Sequence of Desulfotignum phosphitoxidans DSM 13687 Strain FiPS-3.</title>
        <authorList>
            <person name="Poehlein A."/>
            <person name="Daniel R."/>
            <person name="Simeonova D.D."/>
        </authorList>
    </citation>
    <scope>NUCLEOTIDE SEQUENCE [LARGE SCALE GENOMIC DNA]</scope>
    <source>
        <strain evidence="12 13">DSM 13687</strain>
    </source>
</reference>
<evidence type="ECO:0000256" key="3">
    <source>
        <dbReference type="ARBA" id="ARBA00022490"/>
    </source>
</evidence>
<keyword evidence="3 7" id="KW-0963">Cytoplasm</keyword>
<dbReference type="InterPro" id="IPR036565">
    <property type="entry name" value="Mur-like_cat_sf"/>
</dbReference>
<dbReference type="SUPFAM" id="SSF53623">
    <property type="entry name" value="MurD-like peptide ligases, catalytic domain"/>
    <property type="match status" value="1"/>
</dbReference>
<dbReference type="EC" id="6.3.2.9" evidence="7 8"/>
<dbReference type="RefSeq" id="WP_006965897.1">
    <property type="nucleotide sequence ID" value="NZ_APJX01000004.1"/>
</dbReference>
<keyword evidence="7 8" id="KW-0133">Cell shape</keyword>
<evidence type="ECO:0000256" key="9">
    <source>
        <dbReference type="SAM" id="SignalP"/>
    </source>
</evidence>
<keyword evidence="13" id="KW-1185">Reference proteome</keyword>
<gene>
    <name evidence="7 12" type="primary">murD</name>
    <name evidence="12" type="ORF">Dpo_4c02000</name>
</gene>
<comment type="function">
    <text evidence="7 8">Cell wall formation. Catalyzes the addition of glutamate to the nucleotide precursor UDP-N-acetylmuramoyl-L-alanine (UMA).</text>
</comment>
<keyword evidence="9" id="KW-0732">Signal</keyword>
<dbReference type="GO" id="GO:0051301">
    <property type="term" value="P:cell division"/>
    <property type="evidence" value="ECO:0007669"/>
    <property type="project" value="UniProtKB-KW"/>
</dbReference>
<dbReference type="InterPro" id="IPR004101">
    <property type="entry name" value="Mur_ligase_C"/>
</dbReference>
<keyword evidence="7 8" id="KW-0132">Cell division</keyword>
<evidence type="ECO:0000313" key="12">
    <source>
        <dbReference type="EMBL" id="EMS79649.1"/>
    </source>
</evidence>
<dbReference type="GO" id="GO:0005737">
    <property type="term" value="C:cytoplasm"/>
    <property type="evidence" value="ECO:0007669"/>
    <property type="project" value="UniProtKB-SubCell"/>
</dbReference>
<proteinExistence type="inferred from homology"/>
<dbReference type="GO" id="GO:0009252">
    <property type="term" value="P:peptidoglycan biosynthetic process"/>
    <property type="evidence" value="ECO:0007669"/>
    <property type="project" value="UniProtKB-UniRule"/>
</dbReference>
<dbReference type="GO" id="GO:0008360">
    <property type="term" value="P:regulation of cell shape"/>
    <property type="evidence" value="ECO:0007669"/>
    <property type="project" value="UniProtKB-KW"/>
</dbReference>
<feature type="signal peptide" evidence="9">
    <location>
        <begin position="1"/>
        <end position="22"/>
    </location>
</feature>
<dbReference type="Pfam" id="PF02875">
    <property type="entry name" value="Mur_ligase_C"/>
    <property type="match status" value="1"/>
</dbReference>
<dbReference type="HAMAP" id="MF_00639">
    <property type="entry name" value="MurD"/>
    <property type="match status" value="1"/>
</dbReference>
<dbReference type="NCBIfam" id="TIGR01087">
    <property type="entry name" value="murD"/>
    <property type="match status" value="1"/>
</dbReference>
<dbReference type="GO" id="GO:0071555">
    <property type="term" value="P:cell wall organization"/>
    <property type="evidence" value="ECO:0007669"/>
    <property type="project" value="UniProtKB-KW"/>
</dbReference>
<evidence type="ECO:0000256" key="8">
    <source>
        <dbReference type="RuleBase" id="RU003664"/>
    </source>
</evidence>
<keyword evidence="4 7" id="KW-0436">Ligase</keyword>
<comment type="similarity">
    <text evidence="7">Belongs to the MurCDEF family.</text>
</comment>
<dbReference type="PATRIC" id="fig|1286635.3.peg.2236"/>
<organism evidence="12 13">
    <name type="scientific">Desulfotignum phosphitoxidans DSM 13687</name>
    <dbReference type="NCBI Taxonomy" id="1286635"/>
    <lineage>
        <taxon>Bacteria</taxon>
        <taxon>Pseudomonadati</taxon>
        <taxon>Thermodesulfobacteriota</taxon>
        <taxon>Desulfobacteria</taxon>
        <taxon>Desulfobacterales</taxon>
        <taxon>Desulfobacteraceae</taxon>
        <taxon>Desulfotignum</taxon>
    </lineage>
</organism>
<dbReference type="UniPathway" id="UPA00219"/>
<evidence type="ECO:0000259" key="11">
    <source>
        <dbReference type="Pfam" id="PF08245"/>
    </source>
</evidence>
<name>S0G2G7_9BACT</name>
<dbReference type="Gene3D" id="3.40.1190.10">
    <property type="entry name" value="Mur-like, catalytic domain"/>
    <property type="match status" value="1"/>
</dbReference>
<evidence type="ECO:0000256" key="7">
    <source>
        <dbReference type="HAMAP-Rule" id="MF_00639"/>
    </source>
</evidence>
<evidence type="ECO:0000256" key="1">
    <source>
        <dbReference type="ARBA" id="ARBA00004496"/>
    </source>
</evidence>
<dbReference type="Pfam" id="PF08245">
    <property type="entry name" value="Mur_ligase_M"/>
    <property type="match status" value="1"/>
</dbReference>
<accession>S0G2G7</accession>
<dbReference type="Gene3D" id="3.40.50.720">
    <property type="entry name" value="NAD(P)-binding Rossmann-like Domain"/>
    <property type="match status" value="1"/>
</dbReference>
<dbReference type="InterPro" id="IPR013221">
    <property type="entry name" value="Mur_ligase_cen"/>
</dbReference>
<dbReference type="Gene3D" id="3.90.190.20">
    <property type="entry name" value="Mur ligase, C-terminal domain"/>
    <property type="match status" value="1"/>
</dbReference>
<dbReference type="PANTHER" id="PTHR43692">
    <property type="entry name" value="UDP-N-ACETYLMURAMOYLALANINE--D-GLUTAMATE LIGASE"/>
    <property type="match status" value="1"/>
</dbReference>
<comment type="caution">
    <text evidence="12">The sequence shown here is derived from an EMBL/GenBank/DDBJ whole genome shotgun (WGS) entry which is preliminary data.</text>
</comment>
<evidence type="ECO:0000313" key="13">
    <source>
        <dbReference type="Proteomes" id="UP000014216"/>
    </source>
</evidence>
<keyword evidence="6 7" id="KW-0067">ATP-binding</keyword>
<dbReference type="PANTHER" id="PTHR43692:SF1">
    <property type="entry name" value="UDP-N-ACETYLMURAMOYLALANINE--D-GLUTAMATE LIGASE"/>
    <property type="match status" value="1"/>
</dbReference>
<dbReference type="SUPFAM" id="SSF53244">
    <property type="entry name" value="MurD-like peptide ligases, peptide-binding domain"/>
    <property type="match status" value="1"/>
</dbReference>
<dbReference type="Pfam" id="PF21799">
    <property type="entry name" value="MurD-like_N"/>
    <property type="match status" value="1"/>
</dbReference>
<dbReference type="SUPFAM" id="SSF51984">
    <property type="entry name" value="MurCD N-terminal domain"/>
    <property type="match status" value="1"/>
</dbReference>
<comment type="pathway">
    <text evidence="2 7 8">Cell wall biogenesis; peptidoglycan biosynthesis.</text>
</comment>
<evidence type="ECO:0000259" key="10">
    <source>
        <dbReference type="Pfam" id="PF02875"/>
    </source>
</evidence>
<comment type="catalytic activity">
    <reaction evidence="7 8">
        <text>UDP-N-acetyl-alpha-D-muramoyl-L-alanine + D-glutamate + ATP = UDP-N-acetyl-alpha-D-muramoyl-L-alanyl-D-glutamate + ADP + phosphate + H(+)</text>
        <dbReference type="Rhea" id="RHEA:16429"/>
        <dbReference type="ChEBI" id="CHEBI:15378"/>
        <dbReference type="ChEBI" id="CHEBI:29986"/>
        <dbReference type="ChEBI" id="CHEBI:30616"/>
        <dbReference type="ChEBI" id="CHEBI:43474"/>
        <dbReference type="ChEBI" id="CHEBI:83898"/>
        <dbReference type="ChEBI" id="CHEBI:83900"/>
        <dbReference type="ChEBI" id="CHEBI:456216"/>
        <dbReference type="EC" id="6.3.2.9"/>
    </reaction>
</comment>
<keyword evidence="7 8" id="KW-0573">Peptidoglycan synthesis</keyword>
<sequence length="458" mass="49597">MQLPRTSYILICGLGRSGMAMAKFLAARGYTVKATDSDAAKNVHAIELHELGIDTRIGSHDSDTFNRAGAIVVSPGIPLNIPHLVQAKAAGVPLFGDLDIFSQHNTTPMVAITGTNGKTTVTTLVRDMLEASGISTFTGGNIGTPLVEYLMSDTPARVVVAEISSFQLDLARRFAPETAVLLNISPDHLDRYQGMADYCRSKWSIFKNQTPDHAAIINADMDDTCHVRPNLSARLYEFSSTPGTRIHRGAKVENQTIHLVLPETASDHPRQIKCENRVRIPGIHNLENIAAAALATLCAGGTLSGIQQAVNAFNGLPHRLTFVTEIEGIEFYNDSKATNTDAVIRALACFTKPVVLILGGREKDTDFTLLEPALSHVRQIIAMGEAAHRIHDVFSPIRQVNVVSNMKAAVIEAHRAARPGDVVLLSPACASFDLFENYAARGDAFTRHVQDLEAKNHG</sequence>
<feature type="binding site" evidence="7">
    <location>
        <begin position="114"/>
        <end position="120"/>
    </location>
    <ligand>
        <name>ATP</name>
        <dbReference type="ChEBI" id="CHEBI:30616"/>
    </ligand>
</feature>
<keyword evidence="5 7" id="KW-0547">Nucleotide-binding</keyword>
<comment type="subcellular location">
    <subcellularLocation>
        <location evidence="1 7 8">Cytoplasm</location>
    </subcellularLocation>
</comment>
<dbReference type="GO" id="GO:0005524">
    <property type="term" value="F:ATP binding"/>
    <property type="evidence" value="ECO:0007669"/>
    <property type="project" value="UniProtKB-UniRule"/>
</dbReference>
<dbReference type="InterPro" id="IPR036615">
    <property type="entry name" value="Mur_ligase_C_dom_sf"/>
</dbReference>
<evidence type="ECO:0000256" key="4">
    <source>
        <dbReference type="ARBA" id="ARBA00022598"/>
    </source>
</evidence>